<reference evidence="2 3" key="1">
    <citation type="journal article" date="2018" name="IMA Fungus">
        <title>IMA Genome-F 10: Nine draft genome sequences of Claviceps purpurea s.lat., including C. arundinis, C. humidiphila, and C. cf. spartinae, pseudomolecules for the pitch canker pathogen Fusarium circinatum, draft genome of Davidsoniella eucalypti, Grosmannia galeiformis, Quambalaria eucalypti, and Teratosphaeria destructans.</title>
        <authorList>
            <person name="Wingfield B.D."/>
            <person name="Liu M."/>
            <person name="Nguyen H.D."/>
            <person name="Lane F.A."/>
            <person name="Morgan S.W."/>
            <person name="De Vos L."/>
            <person name="Wilken P.M."/>
            <person name="Duong T.A."/>
            <person name="Aylward J."/>
            <person name="Coetzee M.P."/>
            <person name="Dadej K."/>
            <person name="De Beer Z.W."/>
            <person name="Findlay W."/>
            <person name="Havenga M."/>
            <person name="Kolarik M."/>
            <person name="Menzies J.G."/>
            <person name="Naidoo K."/>
            <person name="Pochopski O."/>
            <person name="Shoukouhi P."/>
            <person name="Santana Q.C."/>
            <person name="Seifert K.A."/>
            <person name="Soal N."/>
            <person name="Steenkamp E.T."/>
            <person name="Tatham C.T."/>
            <person name="van der Nest M.A."/>
            <person name="Wingfield M.J."/>
        </authorList>
    </citation>
    <scope>NUCLEOTIDE SEQUENCE [LARGE SCALE GENOMIC DNA]</scope>
    <source>
        <strain evidence="2">CMW44962</strain>
    </source>
</reference>
<reference evidence="2 3" key="2">
    <citation type="journal article" date="2021" name="Curr. Genet.">
        <title>Genetic response to nitrogen starvation in the aggressive Eucalyptus foliar pathogen Teratosphaeria destructans.</title>
        <authorList>
            <person name="Havenga M."/>
            <person name="Wingfield B.D."/>
            <person name="Wingfield M.J."/>
            <person name="Dreyer L.L."/>
            <person name="Roets F."/>
            <person name="Aylward J."/>
        </authorList>
    </citation>
    <scope>NUCLEOTIDE SEQUENCE [LARGE SCALE GENOMIC DNA]</scope>
    <source>
        <strain evidence="2">CMW44962</strain>
    </source>
</reference>
<evidence type="ECO:0000313" key="3">
    <source>
        <dbReference type="Proteomes" id="UP001138500"/>
    </source>
</evidence>
<protein>
    <submittedName>
        <fullName evidence="2">Uncharacterized protein</fullName>
    </submittedName>
</protein>
<keyword evidence="3" id="KW-1185">Reference proteome</keyword>
<comment type="caution">
    <text evidence="2">The sequence shown here is derived from an EMBL/GenBank/DDBJ whole genome shotgun (WGS) entry which is preliminary data.</text>
</comment>
<organism evidence="2 3">
    <name type="scientific">Teratosphaeria destructans</name>
    <dbReference type="NCBI Taxonomy" id="418781"/>
    <lineage>
        <taxon>Eukaryota</taxon>
        <taxon>Fungi</taxon>
        <taxon>Dikarya</taxon>
        <taxon>Ascomycota</taxon>
        <taxon>Pezizomycotina</taxon>
        <taxon>Dothideomycetes</taxon>
        <taxon>Dothideomycetidae</taxon>
        <taxon>Mycosphaerellales</taxon>
        <taxon>Teratosphaeriaceae</taxon>
        <taxon>Teratosphaeria</taxon>
    </lineage>
</organism>
<dbReference type="Proteomes" id="UP001138500">
    <property type="component" value="Unassembled WGS sequence"/>
</dbReference>
<dbReference type="AlphaFoldDB" id="A0A9W7W122"/>
<gene>
    <name evidence="2" type="ORF">Tdes44962_MAKER03923</name>
</gene>
<name>A0A9W7W122_9PEZI</name>
<proteinExistence type="predicted"/>
<sequence>MEVVFDAVTGPTGVEPEYAVPVGWTVRLPVPNGIKGTGIEDTVTVPDAVGYVPVLLPLDVTGEVGKTPVVLFEEVAGDVGYAGDEELLPNGYPELGMLPEDAVGPVGYPVEDGTAGGVPDPYGAVGPADAVGSYTPVPFTPAGE</sequence>
<accession>A0A9W7W122</accession>
<evidence type="ECO:0000256" key="1">
    <source>
        <dbReference type="SAM" id="MobiDB-lite"/>
    </source>
</evidence>
<dbReference type="EMBL" id="RIBY02002067">
    <property type="protein sequence ID" value="KAH9825849.1"/>
    <property type="molecule type" value="Genomic_DNA"/>
</dbReference>
<feature type="region of interest" description="Disordered" evidence="1">
    <location>
        <begin position="115"/>
        <end position="144"/>
    </location>
</feature>
<evidence type="ECO:0000313" key="2">
    <source>
        <dbReference type="EMBL" id="KAH9825849.1"/>
    </source>
</evidence>